<dbReference type="Gene3D" id="3.30.530.20">
    <property type="match status" value="1"/>
</dbReference>
<dbReference type="InterPro" id="IPR023393">
    <property type="entry name" value="START-like_dom_sf"/>
</dbReference>
<accession>A0A485KKB5</accession>
<evidence type="ECO:0000313" key="1">
    <source>
        <dbReference type="EMBL" id="KAF0701023.1"/>
    </source>
</evidence>
<dbReference type="EMBL" id="CAADRA010005124">
    <property type="protein sequence ID" value="VFT85355.1"/>
    <property type="molecule type" value="Genomic_DNA"/>
</dbReference>
<dbReference type="OrthoDB" id="77731at2759"/>
<dbReference type="PANTHER" id="PTHR13510:SF44">
    <property type="entry name" value="RABENOSYN-5"/>
    <property type="match status" value="1"/>
</dbReference>
<proteinExistence type="predicted"/>
<dbReference type="AlphaFoldDB" id="A0A485KKB5"/>
<protein>
    <submittedName>
        <fullName evidence="2">Aste57867_8469 protein</fullName>
    </submittedName>
</protein>
<dbReference type="EMBL" id="VJMH01005103">
    <property type="protein sequence ID" value="KAF0701023.1"/>
    <property type="molecule type" value="Genomic_DNA"/>
</dbReference>
<dbReference type="Proteomes" id="UP000332933">
    <property type="component" value="Unassembled WGS sequence"/>
</dbReference>
<gene>
    <name evidence="2" type="primary">Aste57867_8469</name>
    <name evidence="1" type="ORF">As57867_008437</name>
    <name evidence="2" type="ORF">ASTE57867_8469</name>
</gene>
<organism evidence="2 3">
    <name type="scientific">Aphanomyces stellatus</name>
    <dbReference type="NCBI Taxonomy" id="120398"/>
    <lineage>
        <taxon>Eukaryota</taxon>
        <taxon>Sar</taxon>
        <taxon>Stramenopiles</taxon>
        <taxon>Oomycota</taxon>
        <taxon>Saprolegniomycetes</taxon>
        <taxon>Saprolegniales</taxon>
        <taxon>Verrucalvaceae</taxon>
        <taxon>Aphanomyces</taxon>
    </lineage>
</organism>
<dbReference type="SUPFAM" id="SSF55961">
    <property type="entry name" value="Bet v1-like"/>
    <property type="match status" value="1"/>
</dbReference>
<dbReference type="PANTHER" id="PTHR13510">
    <property type="entry name" value="FYVE-FINGER-CONTAINING RAB5 EFFECTOR PROTEIN RABENOSYN-5-RELATED"/>
    <property type="match status" value="1"/>
</dbReference>
<keyword evidence="3" id="KW-1185">Reference proteome</keyword>
<reference evidence="2 3" key="1">
    <citation type="submission" date="2019-03" db="EMBL/GenBank/DDBJ databases">
        <authorList>
            <person name="Gaulin E."/>
            <person name="Dumas B."/>
        </authorList>
    </citation>
    <scope>NUCLEOTIDE SEQUENCE [LARGE SCALE GENOMIC DNA]</scope>
    <source>
        <strain evidence="2">CBS 568.67</strain>
    </source>
</reference>
<reference evidence="1" key="2">
    <citation type="submission" date="2019-06" db="EMBL/GenBank/DDBJ databases">
        <title>Genomics analysis of Aphanomyces spp. identifies a new class of oomycete effector associated with host adaptation.</title>
        <authorList>
            <person name="Gaulin E."/>
        </authorList>
    </citation>
    <scope>NUCLEOTIDE SEQUENCE</scope>
    <source>
        <strain evidence="1">CBS 578.67</strain>
    </source>
</reference>
<dbReference type="InterPro" id="IPR052727">
    <property type="entry name" value="Rab4/Rab5_effector"/>
</dbReference>
<sequence length="440" mass="48994">MRKTHRLPLPPNYFGCPPLTQHATDGLEAEAAARFDEVLRTSTLQTQTESTIQWSLDVATTPEFHIYSGDDCTASPGTAAYLATTQVQATLEDVQAAFQVDSPNAFHGFCTAMQLGALDSASLYTFPTTNATYLGVRWLALRSPHPFVRPRDACLLEYHKAFTADDGSRGFARSISSVSLPFVCPDMQATLGTVRFHLRRGGYVFRQVPNRRGMLHCTVLFQAHANGTVPSWLAKLEVRRLVQAVAQWAHSLQRQPTTGSNQQVKIDHAVERFRRCRMCGHGICSMCPLSMPPEGSVCSVCSTVMTAPRLRRQSIHQLTLHKHNQESDASRLSQQTTVHDDHFEQETDGRHTQTKKHVTFDLTNDQSETTQYSDADDDDVDHFALRLTESLAPSPSLALPILDDFDVDDLVNPEIHKLAAVYTLKPTRCLDHGRCKVPVV</sequence>
<name>A0A485KKB5_9STRA</name>
<evidence type="ECO:0000313" key="2">
    <source>
        <dbReference type="EMBL" id="VFT85355.1"/>
    </source>
</evidence>
<evidence type="ECO:0000313" key="3">
    <source>
        <dbReference type="Proteomes" id="UP000332933"/>
    </source>
</evidence>